<evidence type="ECO:0000313" key="2">
    <source>
        <dbReference type="Proteomes" id="UP000664052"/>
    </source>
</evidence>
<dbReference type="EMBL" id="JAFIMU010000017">
    <property type="protein sequence ID" value="MBN8233053.1"/>
    <property type="molecule type" value="Genomic_DNA"/>
</dbReference>
<accession>A0ABS3DNY9</accession>
<gene>
    <name evidence="1" type="ORF">JYK02_36620</name>
</gene>
<name>A0ABS3DNY9_9BACT</name>
<reference evidence="1 2" key="1">
    <citation type="submission" date="2021-02" db="EMBL/GenBank/DDBJ databases">
        <title>De Novo genome assembly of isolated myxobacteria.</title>
        <authorList>
            <person name="Stevens D.C."/>
        </authorList>
    </citation>
    <scope>NUCLEOTIDE SEQUENCE [LARGE SCALE GENOMIC DNA]</scope>
    <source>
        <strain evidence="1 2">ATCC 29039</strain>
    </source>
</reference>
<comment type="caution">
    <text evidence="1">The sequence shown here is derived from an EMBL/GenBank/DDBJ whole genome shotgun (WGS) entry which is preliminary data.</text>
</comment>
<keyword evidence="2" id="KW-1185">Reference proteome</keyword>
<evidence type="ECO:0000313" key="1">
    <source>
        <dbReference type="EMBL" id="MBN8233053.1"/>
    </source>
</evidence>
<organism evidence="1 2">
    <name type="scientific">Corallococcus macrosporus</name>
    <dbReference type="NCBI Taxonomy" id="35"/>
    <lineage>
        <taxon>Bacteria</taxon>
        <taxon>Pseudomonadati</taxon>
        <taxon>Myxococcota</taxon>
        <taxon>Myxococcia</taxon>
        <taxon>Myxococcales</taxon>
        <taxon>Cystobacterineae</taxon>
        <taxon>Myxococcaceae</taxon>
        <taxon>Corallococcus</taxon>
    </lineage>
</organism>
<dbReference type="Proteomes" id="UP000664052">
    <property type="component" value="Unassembled WGS sequence"/>
</dbReference>
<dbReference type="NCBIfam" id="TIGR04534">
    <property type="entry name" value="ELWxxDGT_rpt"/>
    <property type="match status" value="1"/>
</dbReference>
<dbReference type="SUPFAM" id="SSF69304">
    <property type="entry name" value="Tricorn protease N-terminal domain"/>
    <property type="match status" value="1"/>
</dbReference>
<protein>
    <recommendedName>
        <fullName evidence="3">Hyalin</fullName>
    </recommendedName>
</protein>
<sequence>MTEAEVPLAAPFLLKDVVQGLTREGPRMGPTDFVELGTARYFTMDDGIHGRELWKTDGTPEGTSLVTDLLPGSLGSKPGSLVRMGDRLYFVARTLVDPSDPGKYGAAGDLYGLWRTDGTAQGTERLAALGNSALFLTEHQGVLYFAAPTVDDFYRFKLWRSDGTPEGTRMLWPDAFSVGSAHAWLGDSLYVVGSDATNEGGLWKTDGTRFPVRVAGGAGAQGPSDVRNLTALGDRLLFWARSTPDGAPFLWTSDGTPGGTAVLKLILPDTSSDTRYASYSSPFVVAGDTAFFSAWDSEGGQELWRTDGTAEGTVRVADIRPGIAGSLVSRITVQEGTVYFQALADGLNHSVWRSDGTAEGTVRVAPFQVGEEAQLRSWAAPRTGPQGVFFSVWTQADGNRLWRTDGTAPGTVPVTAEPTLANIDLVGGGAGQLYFTSTKGTLWSTDGTPDGTRALRKFDAALAGAFDGDWNETVDLGGTLYFTLPQVIEPGPPYRMETVIALWRTDGTPGGTRQVNRKAPGVFEHEPLHLTPLNGHLLFVDERDRKTLWSMDARTEEVRPLSDFPSGVYGPPLAVMGAQAFFVRTLSASQQELWKTDGTPEGTVRVMGTPPGSPRGWSPHLLTPVGETLYFAARDDAELRDSLWKTDGTAAGTVRLKSFAGGPTWVDLLGIYPVGSRVYFRARQAESHQLWVTDGTAAGSRLVAELSGDDLRDPSKGEWAAVGDTLYLSLGSTSGEAPTLWKTDGKTSGVVRALPKTDVTAPPARLTAAGNQLLFWWTDGANGYELWKSDGTEAGTGPVKELRPGAAGSVAVPGPLVPLGPKGPWVFAASDGVMGVELWRTDGTAEGTRPLVDVLPGPLSSSPANLKVVGDRLFFSAWTPETGREPWVLPLK</sequence>
<evidence type="ECO:0008006" key="3">
    <source>
        <dbReference type="Google" id="ProtNLM"/>
    </source>
</evidence>
<dbReference type="InterPro" id="IPR030916">
    <property type="entry name" value="ELWxxDGT_rpt"/>
</dbReference>
<proteinExistence type="predicted"/>